<keyword evidence="3" id="KW-1185">Reference proteome</keyword>
<reference evidence="2 3" key="1">
    <citation type="journal article" date="2021" name="Elife">
        <title>Chloroplast acquisition without the gene transfer in kleptoplastic sea slugs, Plakobranchus ocellatus.</title>
        <authorList>
            <person name="Maeda T."/>
            <person name="Takahashi S."/>
            <person name="Yoshida T."/>
            <person name="Shimamura S."/>
            <person name="Takaki Y."/>
            <person name="Nagai Y."/>
            <person name="Toyoda A."/>
            <person name="Suzuki Y."/>
            <person name="Arimoto A."/>
            <person name="Ishii H."/>
            <person name="Satoh N."/>
            <person name="Nishiyama T."/>
            <person name="Hasebe M."/>
            <person name="Maruyama T."/>
            <person name="Minagawa J."/>
            <person name="Obokata J."/>
            <person name="Shigenobu S."/>
        </authorList>
    </citation>
    <scope>NUCLEOTIDE SEQUENCE [LARGE SCALE GENOMIC DNA]</scope>
</reference>
<dbReference type="Proteomes" id="UP000762676">
    <property type="component" value="Unassembled WGS sequence"/>
</dbReference>
<dbReference type="AlphaFoldDB" id="A0AAV4HK38"/>
<proteinExistence type="predicted"/>
<sequence length="382" mass="43024">MGLAMVKCSLGFQDGEHGLKITAVRLRKRLYKSTEEEQLKTKKRKKMTAAAKERQDRKRRLRRGGASLLSSTALGFSLPKLNGGSTAQHPQASQPLNYLNLPWTHFWWDHLVVKTNRYPVADGPHPKWSLVDVREMKTFMDWDCVPQKQNIAGMAGDMSPDEPDNVGHEVGEQVQRQEVVPGDGSRDQPYGVRGQALRQGRGRGRGAIRGDRSRTEPNTVKGQTRGRGGETISVDGDDPYSVREQRAIPETQRFQEPLAKKRNNRQPHDLLQLDNAKEWPEPSGYNGLSRRRYNGPNNMPNGGRKHDYQKRYPQNNDIPGRGYGYNNKNNSAFPDKSNSRNAKKGDQPQRGDTNLPCGENLSSSQTNAGSTPFRKITKAFRL</sequence>
<dbReference type="EMBL" id="BMAT01002053">
    <property type="protein sequence ID" value="GFR98054.1"/>
    <property type="molecule type" value="Genomic_DNA"/>
</dbReference>
<evidence type="ECO:0000313" key="2">
    <source>
        <dbReference type="EMBL" id="GFR98054.1"/>
    </source>
</evidence>
<feature type="region of interest" description="Disordered" evidence="1">
    <location>
        <begin position="174"/>
        <end position="382"/>
    </location>
</feature>
<feature type="region of interest" description="Disordered" evidence="1">
    <location>
        <begin position="35"/>
        <end position="64"/>
    </location>
</feature>
<protein>
    <submittedName>
        <fullName evidence="2">Uncharacterized protein</fullName>
    </submittedName>
</protein>
<gene>
    <name evidence="2" type="ORF">ElyMa_001009000</name>
</gene>
<comment type="caution">
    <text evidence="2">The sequence shown here is derived from an EMBL/GenBank/DDBJ whole genome shotgun (WGS) entry which is preliminary data.</text>
</comment>
<name>A0AAV4HK38_9GAST</name>
<evidence type="ECO:0000256" key="1">
    <source>
        <dbReference type="SAM" id="MobiDB-lite"/>
    </source>
</evidence>
<accession>A0AAV4HK38</accession>
<evidence type="ECO:0000313" key="3">
    <source>
        <dbReference type="Proteomes" id="UP000762676"/>
    </source>
</evidence>
<organism evidence="2 3">
    <name type="scientific">Elysia marginata</name>
    <dbReference type="NCBI Taxonomy" id="1093978"/>
    <lineage>
        <taxon>Eukaryota</taxon>
        <taxon>Metazoa</taxon>
        <taxon>Spiralia</taxon>
        <taxon>Lophotrochozoa</taxon>
        <taxon>Mollusca</taxon>
        <taxon>Gastropoda</taxon>
        <taxon>Heterobranchia</taxon>
        <taxon>Euthyneura</taxon>
        <taxon>Panpulmonata</taxon>
        <taxon>Sacoglossa</taxon>
        <taxon>Placobranchoidea</taxon>
        <taxon>Plakobranchidae</taxon>
        <taxon>Elysia</taxon>
    </lineage>
</organism>
<feature type="compositionally biased region" description="Polar residues" evidence="1">
    <location>
        <begin position="360"/>
        <end position="370"/>
    </location>
</feature>